<name>A0A2K2UA58_9ACTN</name>
<dbReference type="InterPro" id="IPR028098">
    <property type="entry name" value="Glyco_trans_4-like_N"/>
</dbReference>
<dbReference type="Gene3D" id="3.40.50.2000">
    <property type="entry name" value="Glycogen Phosphorylase B"/>
    <property type="match status" value="2"/>
</dbReference>
<comment type="caution">
    <text evidence="5">The sequence shown here is derived from an EMBL/GenBank/DDBJ whole genome shotgun (WGS) entry which is preliminary data.</text>
</comment>
<dbReference type="Pfam" id="PF00534">
    <property type="entry name" value="Glycos_transf_1"/>
    <property type="match status" value="1"/>
</dbReference>
<dbReference type="PANTHER" id="PTHR45947:SF3">
    <property type="entry name" value="SULFOQUINOVOSYL TRANSFERASE SQD2"/>
    <property type="match status" value="1"/>
</dbReference>
<evidence type="ECO:0000256" key="2">
    <source>
        <dbReference type="ARBA" id="ARBA00022679"/>
    </source>
</evidence>
<dbReference type="Proteomes" id="UP000236197">
    <property type="component" value="Unassembled WGS sequence"/>
</dbReference>
<evidence type="ECO:0000313" key="6">
    <source>
        <dbReference type="Proteomes" id="UP000236197"/>
    </source>
</evidence>
<accession>A0A2K2UA58</accession>
<dbReference type="AlphaFoldDB" id="A0A2K2UA58"/>
<dbReference type="GO" id="GO:1901137">
    <property type="term" value="P:carbohydrate derivative biosynthetic process"/>
    <property type="evidence" value="ECO:0007669"/>
    <property type="project" value="UniProtKB-ARBA"/>
</dbReference>
<evidence type="ECO:0000313" key="5">
    <source>
        <dbReference type="EMBL" id="PNV67206.1"/>
    </source>
</evidence>
<dbReference type="Pfam" id="PF13579">
    <property type="entry name" value="Glyco_trans_4_4"/>
    <property type="match status" value="1"/>
</dbReference>
<keyword evidence="1" id="KW-0328">Glycosyltransferase</keyword>
<proteinExistence type="predicted"/>
<keyword evidence="6" id="KW-1185">Reference proteome</keyword>
<evidence type="ECO:0000259" key="4">
    <source>
        <dbReference type="Pfam" id="PF13579"/>
    </source>
</evidence>
<dbReference type="EMBL" id="PPEK01000011">
    <property type="protein sequence ID" value="PNV67206.1"/>
    <property type="molecule type" value="Genomic_DNA"/>
</dbReference>
<dbReference type="GO" id="GO:0016758">
    <property type="term" value="F:hexosyltransferase activity"/>
    <property type="evidence" value="ECO:0007669"/>
    <property type="project" value="TreeGrafter"/>
</dbReference>
<evidence type="ECO:0000259" key="3">
    <source>
        <dbReference type="Pfam" id="PF00534"/>
    </source>
</evidence>
<keyword evidence="2 5" id="KW-0808">Transferase</keyword>
<dbReference type="CDD" id="cd03794">
    <property type="entry name" value="GT4_WbuB-like"/>
    <property type="match status" value="1"/>
</dbReference>
<protein>
    <submittedName>
        <fullName evidence="5">Glycosyltransferase WbuB</fullName>
    </submittedName>
</protein>
<dbReference type="InterPro" id="IPR001296">
    <property type="entry name" value="Glyco_trans_1"/>
</dbReference>
<gene>
    <name evidence="5" type="ORF">C2L71_08970</name>
</gene>
<dbReference type="SUPFAM" id="SSF53756">
    <property type="entry name" value="UDP-Glycosyltransferase/glycogen phosphorylase"/>
    <property type="match status" value="1"/>
</dbReference>
<organism evidence="5 6">
    <name type="scientific">Enteroscipio rubneri</name>
    <dbReference type="NCBI Taxonomy" id="2070686"/>
    <lineage>
        <taxon>Bacteria</taxon>
        <taxon>Bacillati</taxon>
        <taxon>Actinomycetota</taxon>
        <taxon>Coriobacteriia</taxon>
        <taxon>Eggerthellales</taxon>
        <taxon>Eggerthellaceae</taxon>
        <taxon>Enteroscipio</taxon>
    </lineage>
</organism>
<feature type="domain" description="Glycosyl transferase family 1" evidence="3">
    <location>
        <begin position="228"/>
        <end position="383"/>
    </location>
</feature>
<dbReference type="OrthoDB" id="3180470at2"/>
<sequence length="423" mass="46643">MQSPKVRDRGSLSILYFSQFYPPENIASAFRADEHSRAWVEDGSDVTVFTGWPNYPTGSVFPGYKVEMLAEERRYGVRVLRSKLVAKPNTNIARRIMNGMSFLVCGAINIVLNGKRIGKNYDIVLASSGTVFAGCLGLLYAKTHDLPFVIEFRDITFEQMVATGTSEDSWKVKIMRTIELYLARSSAHVVVLTKGFKRLLCESGVDGNSVSVVPNGADAAVCASSDVSDELVLGYYGTMGISQDVPRTLKYAEAVKRLGIPLRYVIVGEGATRSDVEKAIATNEYPFARLLRGMPKKELEHYYQVTDVCVVSLQPSASFNATLPSKILESFARGIPVLFIGPEGEAAELVRESGAGIALTGSDEENIATLRIFFSNPDYRDELRAMGDRAVRTIECRFSRKKLASQMLDILKSAADRGNRHDD</sequence>
<reference evidence="6" key="1">
    <citation type="submission" date="2018-01" db="EMBL/GenBank/DDBJ databases">
        <title>Rubneribacter badeniensis gen. nov., sp. nov., and Colonibacter rubneri, gen. nov., sp. nov., WGS of new members of the Eggerthellaceae.</title>
        <authorList>
            <person name="Danylec N."/>
            <person name="Stoll D.A."/>
            <person name="Doetsch A."/>
            <person name="Kulling S.E."/>
            <person name="Huch M."/>
        </authorList>
    </citation>
    <scope>NUCLEOTIDE SEQUENCE [LARGE SCALE GENOMIC DNA]</scope>
    <source>
        <strain evidence="6">ResAG-96</strain>
    </source>
</reference>
<dbReference type="PANTHER" id="PTHR45947">
    <property type="entry name" value="SULFOQUINOVOSYL TRANSFERASE SQD2"/>
    <property type="match status" value="1"/>
</dbReference>
<feature type="domain" description="Glycosyltransferase subfamily 4-like N-terminal" evidence="4">
    <location>
        <begin position="34"/>
        <end position="216"/>
    </location>
</feature>
<dbReference type="InterPro" id="IPR050194">
    <property type="entry name" value="Glycosyltransferase_grp1"/>
</dbReference>
<evidence type="ECO:0000256" key="1">
    <source>
        <dbReference type="ARBA" id="ARBA00022676"/>
    </source>
</evidence>